<evidence type="ECO:0000256" key="1">
    <source>
        <dbReference type="SAM" id="MobiDB-lite"/>
    </source>
</evidence>
<accession>A0A7U6RBC7</accession>
<sequence length="76" mass="8153">MPRAIPVPISIEPAYNAHALPAERSRMPTEITNRAPKRVRSVPDLRATAALSGENPAKVRSGSEVSRPSADALKPK</sequence>
<dbReference type="EMBL" id="AP022324">
    <property type="protein sequence ID" value="BBU43319.1"/>
    <property type="molecule type" value="Genomic_DNA"/>
</dbReference>
<evidence type="ECO:0000313" key="3">
    <source>
        <dbReference type="Proteomes" id="UP000464661"/>
    </source>
</evidence>
<dbReference type="Proteomes" id="UP000464661">
    <property type="component" value="Chromosome"/>
</dbReference>
<name>A0A7U6RBC7_PSEPU</name>
<proteinExistence type="predicted"/>
<dbReference type="AlphaFoldDB" id="A0A7U6RBC7"/>
<protein>
    <submittedName>
        <fullName evidence="2">Uncharacterized protein</fullName>
    </submittedName>
</protein>
<gene>
    <name evidence="2" type="ORF">PPTS312_12340</name>
</gene>
<organism evidence="2 3">
    <name type="scientific">Pseudomonas putida</name>
    <name type="common">Arthrobacter siderocapsulatus</name>
    <dbReference type="NCBI Taxonomy" id="303"/>
    <lineage>
        <taxon>Bacteria</taxon>
        <taxon>Pseudomonadati</taxon>
        <taxon>Pseudomonadota</taxon>
        <taxon>Gammaproteobacteria</taxon>
        <taxon>Pseudomonadales</taxon>
        <taxon>Pseudomonadaceae</taxon>
        <taxon>Pseudomonas</taxon>
    </lineage>
</organism>
<feature type="region of interest" description="Disordered" evidence="1">
    <location>
        <begin position="20"/>
        <end position="76"/>
    </location>
</feature>
<reference evidence="2 3" key="1">
    <citation type="submission" date="2020-01" db="EMBL/GenBank/DDBJ databases">
        <title>Complete Genome Sequence of Pseudomonas putida Strain TS312, Harboring the HdtS type N-acyl-homoserine Lactone Synthase, Isolated from a Paper Mill.</title>
        <authorList>
            <person name="Hosoe A."/>
            <person name="Suenaga T."/>
            <person name="Sugi T."/>
            <person name="Izumi T."/>
            <person name="Nagai N."/>
            <person name="Terada A."/>
        </authorList>
    </citation>
    <scope>NUCLEOTIDE SEQUENCE [LARGE SCALE GENOMIC DNA]</scope>
    <source>
        <strain evidence="2 3">TS312</strain>
    </source>
</reference>
<evidence type="ECO:0000313" key="2">
    <source>
        <dbReference type="EMBL" id="BBU43319.1"/>
    </source>
</evidence>